<organism evidence="5 6">
    <name type="scientific">Halalkalibacter krulwichiae</name>
    <dbReference type="NCBI Taxonomy" id="199441"/>
    <lineage>
        <taxon>Bacteria</taxon>
        <taxon>Bacillati</taxon>
        <taxon>Bacillota</taxon>
        <taxon>Bacilli</taxon>
        <taxon>Bacillales</taxon>
        <taxon>Bacillaceae</taxon>
        <taxon>Halalkalibacter</taxon>
    </lineage>
</organism>
<feature type="domain" description="FAD-binding PCMH-type" evidence="4">
    <location>
        <begin position="12"/>
        <end position="185"/>
    </location>
</feature>
<dbReference type="PANTHER" id="PTHR42659">
    <property type="entry name" value="XANTHINE DEHYDROGENASE SUBUNIT C-RELATED"/>
    <property type="match status" value="1"/>
</dbReference>
<dbReference type="KEGG" id="bkw:BkAM31D_03130"/>
<evidence type="ECO:0000313" key="5">
    <source>
        <dbReference type="EMBL" id="ARK28932.1"/>
    </source>
</evidence>
<dbReference type="Pfam" id="PF00941">
    <property type="entry name" value="FAD_binding_5"/>
    <property type="match status" value="1"/>
</dbReference>
<dbReference type="Gene3D" id="3.30.390.50">
    <property type="entry name" value="CO dehydrogenase flavoprotein, C-terminal domain"/>
    <property type="match status" value="1"/>
</dbReference>
<evidence type="ECO:0000256" key="3">
    <source>
        <dbReference type="ARBA" id="ARBA00023002"/>
    </source>
</evidence>
<reference evidence="5 6" key="1">
    <citation type="submission" date="2017-04" db="EMBL/GenBank/DDBJ databases">
        <title>Bacillus krulwichiae AM31D Genome sequencing and assembly.</title>
        <authorList>
            <person name="Krulwich T.A."/>
            <person name="Anastor L."/>
            <person name="Ehrlich R."/>
            <person name="Ehrlich G.D."/>
            <person name="Janto B."/>
        </authorList>
    </citation>
    <scope>NUCLEOTIDE SEQUENCE [LARGE SCALE GENOMIC DNA]</scope>
    <source>
        <strain evidence="5 6">AM31D</strain>
    </source>
</reference>
<dbReference type="PANTHER" id="PTHR42659:SF2">
    <property type="entry name" value="XANTHINE DEHYDROGENASE SUBUNIT C-RELATED"/>
    <property type="match status" value="1"/>
</dbReference>
<dbReference type="STRING" id="199441.BkAM31D_03130"/>
<name>A0A1X9MES0_9BACI</name>
<evidence type="ECO:0000256" key="2">
    <source>
        <dbReference type="ARBA" id="ARBA00022827"/>
    </source>
</evidence>
<protein>
    <submittedName>
        <fullName evidence="5">Putative xanthine dehydrogenase subunit C</fullName>
        <ecNumber evidence="5">1.17.1.4</ecNumber>
    </submittedName>
</protein>
<dbReference type="PROSITE" id="PS51387">
    <property type="entry name" value="FAD_PCMH"/>
    <property type="match status" value="1"/>
</dbReference>
<evidence type="ECO:0000313" key="6">
    <source>
        <dbReference type="Proteomes" id="UP000193006"/>
    </source>
</evidence>
<accession>A0A1X9MES0</accession>
<dbReference type="InterPro" id="IPR036318">
    <property type="entry name" value="FAD-bd_PCMH-like_sf"/>
</dbReference>
<dbReference type="InterPro" id="IPR016166">
    <property type="entry name" value="FAD-bd_PCMH"/>
</dbReference>
<gene>
    <name evidence="5" type="primary">pucC</name>
    <name evidence="5" type="ORF">BkAM31D_03130</name>
</gene>
<dbReference type="SUPFAM" id="SSF55447">
    <property type="entry name" value="CO dehydrogenase flavoprotein C-terminal domain-like"/>
    <property type="match status" value="1"/>
</dbReference>
<dbReference type="InterPro" id="IPR051312">
    <property type="entry name" value="Diverse_Substr_Oxidored"/>
</dbReference>
<dbReference type="InterPro" id="IPR005107">
    <property type="entry name" value="CO_DH_flav_C"/>
</dbReference>
<dbReference type="InterPro" id="IPR016169">
    <property type="entry name" value="FAD-bd_PCMH_sub2"/>
</dbReference>
<sequence length="300" mass="33370">MNKRFELRGVSSMLSVQKVWKPSNLNEAWELITSSKKEGVCIVAGGTWLRTQWEASLLPLTTNLVSLENIKEMTSITESKENELMIGSQVTLADCLEDKRLKRYTPLLIKACRKIAAPSIRNQATIGGNIYTKAGDTIPALLVERAKLVWFNGVEIEIQSIESWLIVSSIKQEVRLLVGVKIEIDEKDQVNFAFFKKIGRRETFTASLVTIAGKGSIREGRFENVRLAAGGSFSPLRLSDTELELGNQQMNLSSIHDQIISEIQANADPYASADYKKIITANIILSELDQIMKHTGKGVS</sequence>
<dbReference type="InterPro" id="IPR002346">
    <property type="entry name" value="Mopterin_DH_FAD-bd"/>
</dbReference>
<dbReference type="Gene3D" id="3.30.465.10">
    <property type="match status" value="1"/>
</dbReference>
<dbReference type="GO" id="GO:0071949">
    <property type="term" value="F:FAD binding"/>
    <property type="evidence" value="ECO:0007669"/>
    <property type="project" value="InterPro"/>
</dbReference>
<evidence type="ECO:0000259" key="4">
    <source>
        <dbReference type="PROSITE" id="PS51387"/>
    </source>
</evidence>
<keyword evidence="2" id="KW-0274">FAD</keyword>
<keyword evidence="1" id="KW-0285">Flavoprotein</keyword>
<keyword evidence="3 5" id="KW-0560">Oxidoreductase</keyword>
<dbReference type="InterPro" id="IPR036683">
    <property type="entry name" value="CO_DH_flav_C_dom_sf"/>
</dbReference>
<dbReference type="EC" id="1.17.1.4" evidence="5"/>
<proteinExistence type="predicted"/>
<dbReference type="SUPFAM" id="SSF56176">
    <property type="entry name" value="FAD-binding/transporter-associated domain-like"/>
    <property type="match status" value="1"/>
</dbReference>
<dbReference type="EMBL" id="CP020814">
    <property type="protein sequence ID" value="ARK28932.1"/>
    <property type="molecule type" value="Genomic_DNA"/>
</dbReference>
<dbReference type="SMART" id="SM01092">
    <property type="entry name" value="CO_deh_flav_C"/>
    <property type="match status" value="1"/>
</dbReference>
<keyword evidence="6" id="KW-1185">Reference proteome</keyword>
<evidence type="ECO:0000256" key="1">
    <source>
        <dbReference type="ARBA" id="ARBA00022630"/>
    </source>
</evidence>
<dbReference type="GO" id="GO:0004854">
    <property type="term" value="F:xanthine dehydrogenase activity"/>
    <property type="evidence" value="ECO:0007669"/>
    <property type="project" value="UniProtKB-EC"/>
</dbReference>
<dbReference type="AlphaFoldDB" id="A0A1X9MES0"/>
<dbReference type="Proteomes" id="UP000193006">
    <property type="component" value="Chromosome"/>
</dbReference>